<dbReference type="GO" id="GO:0005886">
    <property type="term" value="C:plasma membrane"/>
    <property type="evidence" value="ECO:0007669"/>
    <property type="project" value="UniProtKB-SubCell"/>
</dbReference>
<keyword evidence="10" id="KW-1185">Reference proteome</keyword>
<name>A0A9Q9IKS2_9ACTN</name>
<dbReference type="PROSITE" id="PS00389">
    <property type="entry name" value="ATPASE_DELTA"/>
    <property type="match status" value="1"/>
</dbReference>
<keyword evidence="2 8" id="KW-0813">Transport</keyword>
<dbReference type="EMBL" id="CP073767">
    <property type="protein sequence ID" value="UWZ55880.1"/>
    <property type="molecule type" value="Genomic_DNA"/>
</dbReference>
<dbReference type="PANTHER" id="PTHR11910">
    <property type="entry name" value="ATP SYNTHASE DELTA CHAIN"/>
    <property type="match status" value="1"/>
</dbReference>
<evidence type="ECO:0000256" key="3">
    <source>
        <dbReference type="ARBA" id="ARBA00022781"/>
    </source>
</evidence>
<keyword evidence="4 8" id="KW-0406">Ion transport</keyword>
<evidence type="ECO:0000313" key="9">
    <source>
        <dbReference type="EMBL" id="UWZ55880.1"/>
    </source>
</evidence>
<evidence type="ECO:0000256" key="4">
    <source>
        <dbReference type="ARBA" id="ARBA00023065"/>
    </source>
</evidence>
<organism evidence="9 10">
    <name type="scientific">Dactylosporangium aurantiacum</name>
    <dbReference type="NCBI Taxonomy" id="35754"/>
    <lineage>
        <taxon>Bacteria</taxon>
        <taxon>Bacillati</taxon>
        <taxon>Actinomycetota</taxon>
        <taxon>Actinomycetes</taxon>
        <taxon>Micromonosporales</taxon>
        <taxon>Micromonosporaceae</taxon>
        <taxon>Dactylosporangium</taxon>
    </lineage>
</organism>
<evidence type="ECO:0000256" key="2">
    <source>
        <dbReference type="ARBA" id="ARBA00022448"/>
    </source>
</evidence>
<keyword evidence="7 8" id="KW-0066">ATP synthesis</keyword>
<evidence type="ECO:0000256" key="5">
    <source>
        <dbReference type="ARBA" id="ARBA00023136"/>
    </source>
</evidence>
<comment type="similarity">
    <text evidence="8">Belongs to the ATPase delta chain family.</text>
</comment>
<dbReference type="PRINTS" id="PR00125">
    <property type="entry name" value="ATPASEDELTA"/>
</dbReference>
<dbReference type="GO" id="GO:0046933">
    <property type="term" value="F:proton-transporting ATP synthase activity, rotational mechanism"/>
    <property type="evidence" value="ECO:0007669"/>
    <property type="project" value="UniProtKB-UniRule"/>
</dbReference>
<evidence type="ECO:0000256" key="7">
    <source>
        <dbReference type="ARBA" id="ARBA00023310"/>
    </source>
</evidence>
<gene>
    <name evidence="8" type="primary">atpH</name>
    <name evidence="9" type="ORF">Daura_06715</name>
</gene>
<keyword evidence="3 8" id="KW-0375">Hydrogen ion transport</keyword>
<keyword evidence="5 8" id="KW-0472">Membrane</keyword>
<protein>
    <recommendedName>
        <fullName evidence="8">ATP synthase subunit delta</fullName>
    </recommendedName>
    <alternativeName>
        <fullName evidence="8">ATP synthase F(1) sector subunit delta</fullName>
    </alternativeName>
    <alternativeName>
        <fullName evidence="8">F-type ATPase subunit delta</fullName>
        <shortName evidence="8">F-ATPase subunit delta</shortName>
    </alternativeName>
</protein>
<dbReference type="HAMAP" id="MF_01416">
    <property type="entry name" value="ATP_synth_delta_bact"/>
    <property type="match status" value="1"/>
</dbReference>
<evidence type="ECO:0000256" key="1">
    <source>
        <dbReference type="ARBA" id="ARBA00004370"/>
    </source>
</evidence>
<comment type="function">
    <text evidence="8">This protein is part of the stalk that links CF(0) to CF(1). It either transmits conformational changes from CF(0) to CF(1) or is implicated in proton conduction.</text>
</comment>
<accession>A0A9Q9IKS2</accession>
<proteinExistence type="inferred from homology"/>
<dbReference type="AlphaFoldDB" id="A0A9Q9IKS2"/>
<keyword evidence="6 8" id="KW-0139">CF(1)</keyword>
<comment type="function">
    <text evidence="8">F(1)F(0) ATP synthase produces ATP from ADP in the presence of a proton or sodium gradient. F-type ATPases consist of two structural domains, F(1) containing the extramembraneous catalytic core and F(0) containing the membrane proton channel, linked together by a central stalk and a peripheral stalk. During catalysis, ATP synthesis in the catalytic domain of F(1) is coupled via a rotary mechanism of the central stalk subunits to proton translocation.</text>
</comment>
<keyword evidence="8" id="KW-1003">Cell membrane</keyword>
<evidence type="ECO:0000256" key="8">
    <source>
        <dbReference type="HAMAP-Rule" id="MF_01416"/>
    </source>
</evidence>
<evidence type="ECO:0000313" key="10">
    <source>
        <dbReference type="Proteomes" id="UP001058003"/>
    </source>
</evidence>
<dbReference type="InterPro" id="IPR020781">
    <property type="entry name" value="ATPase_OSCP/d_CS"/>
</dbReference>
<dbReference type="InterPro" id="IPR000711">
    <property type="entry name" value="ATPase_OSCP/dsu"/>
</dbReference>
<comment type="subcellular location">
    <subcellularLocation>
        <location evidence="8">Cell membrane</location>
        <topology evidence="8">Peripheral membrane protein</topology>
    </subcellularLocation>
    <subcellularLocation>
        <location evidence="1">Membrane</location>
    </subcellularLocation>
</comment>
<dbReference type="KEGG" id="daur:Daura_06715"/>
<reference evidence="9" key="1">
    <citation type="submission" date="2021-04" db="EMBL/GenBank/DDBJ databases">
        <title>Dactylosporangium aurantiacum NRRL B-8018 full assembly.</title>
        <authorList>
            <person name="Hartkoorn R.C."/>
            <person name="Beaudoing E."/>
            <person name="Hot D."/>
        </authorList>
    </citation>
    <scope>NUCLEOTIDE SEQUENCE</scope>
    <source>
        <strain evidence="9">NRRL B-8018</strain>
    </source>
</reference>
<dbReference type="GO" id="GO:0045259">
    <property type="term" value="C:proton-transporting ATP synthase complex"/>
    <property type="evidence" value="ECO:0007669"/>
    <property type="project" value="UniProtKB-KW"/>
</dbReference>
<sequence length="272" mass="28490">MDTINREAYGAAADKLAAFAASADVQRIGAVAGEILSVAGLLRREPRLRRALADPGRSSDDHAALLRSVLSGKVSDESLEILATLVSGRWSGPGAMLDGVELLGVTAELSGVDRAGDLGDVEDELFRFGQIVSGDPRLAAALADPTVPAGTRAQLIRDLLEGKARPATVRLAELAVAGLGGRGFDSSLTRLIELAAKQRDHSVAYVTTAVALTDGEEQRLAARLAALYGREVSLKIDVDPRIIGGMRVKVGSDLYDGTVSRRLAEAKTALAK</sequence>
<dbReference type="NCBIfam" id="NF009967">
    <property type="entry name" value="PRK13430.1"/>
    <property type="match status" value="1"/>
</dbReference>
<dbReference type="Pfam" id="PF00213">
    <property type="entry name" value="OSCP"/>
    <property type="match status" value="1"/>
</dbReference>
<dbReference type="Proteomes" id="UP001058003">
    <property type="component" value="Chromosome"/>
</dbReference>
<dbReference type="OrthoDB" id="5242917at2"/>
<evidence type="ECO:0000256" key="6">
    <source>
        <dbReference type="ARBA" id="ARBA00023196"/>
    </source>
</evidence>